<evidence type="ECO:0000313" key="3">
    <source>
        <dbReference type="Proteomes" id="UP000028990"/>
    </source>
</evidence>
<feature type="compositionally biased region" description="Acidic residues" evidence="1">
    <location>
        <begin position="22"/>
        <end position="35"/>
    </location>
</feature>
<dbReference type="Proteomes" id="UP000028990">
    <property type="component" value="Unassembled WGS sequence"/>
</dbReference>
<evidence type="ECO:0000313" key="2">
    <source>
        <dbReference type="EMBL" id="KFO25864.1"/>
    </source>
</evidence>
<evidence type="ECO:0000256" key="1">
    <source>
        <dbReference type="SAM" id="MobiDB-lite"/>
    </source>
</evidence>
<dbReference type="AlphaFoldDB" id="A0A091D183"/>
<sequence>MRKKKEGEGGGGEEKEKKEEEKEKEEEEEGEEGEFEGLVHRGFDDFLQHPFHLPCRPQGQARADFNPSFSNKMCPAQTSQENSIFLCTLIGLINPALSLSVRGIPVVLGIGSGVAN</sequence>
<feature type="region of interest" description="Disordered" evidence="1">
    <location>
        <begin position="1"/>
        <end position="35"/>
    </location>
</feature>
<reference evidence="2 3" key="1">
    <citation type="submission" date="2013-11" db="EMBL/GenBank/DDBJ databases">
        <title>The Damaraland mole rat (Fukomys damarensis) genome and evolution of African mole rats.</title>
        <authorList>
            <person name="Gladyshev V.N."/>
            <person name="Fang X."/>
        </authorList>
    </citation>
    <scope>NUCLEOTIDE SEQUENCE [LARGE SCALE GENOMIC DNA]</scope>
    <source>
        <tissue evidence="2">Liver</tissue>
    </source>
</reference>
<name>A0A091D183_FUKDA</name>
<dbReference type="EMBL" id="KN123330">
    <property type="protein sequence ID" value="KFO25864.1"/>
    <property type="molecule type" value="Genomic_DNA"/>
</dbReference>
<feature type="compositionally biased region" description="Basic and acidic residues" evidence="1">
    <location>
        <begin position="1"/>
        <end position="21"/>
    </location>
</feature>
<keyword evidence="3" id="KW-1185">Reference proteome</keyword>
<accession>A0A091D183</accession>
<organism evidence="2 3">
    <name type="scientific">Fukomys damarensis</name>
    <name type="common">Damaraland mole rat</name>
    <name type="synonym">Cryptomys damarensis</name>
    <dbReference type="NCBI Taxonomy" id="885580"/>
    <lineage>
        <taxon>Eukaryota</taxon>
        <taxon>Metazoa</taxon>
        <taxon>Chordata</taxon>
        <taxon>Craniata</taxon>
        <taxon>Vertebrata</taxon>
        <taxon>Euteleostomi</taxon>
        <taxon>Mammalia</taxon>
        <taxon>Eutheria</taxon>
        <taxon>Euarchontoglires</taxon>
        <taxon>Glires</taxon>
        <taxon>Rodentia</taxon>
        <taxon>Hystricomorpha</taxon>
        <taxon>Bathyergidae</taxon>
        <taxon>Fukomys</taxon>
    </lineage>
</organism>
<protein>
    <submittedName>
        <fullName evidence="2">Uncharacterized protein</fullName>
    </submittedName>
</protein>
<gene>
    <name evidence="2" type="ORF">H920_12782</name>
</gene>
<proteinExistence type="predicted"/>